<dbReference type="Pfam" id="PF16679">
    <property type="entry name" value="CDT1_C"/>
    <property type="match status" value="1"/>
</dbReference>
<keyword evidence="3" id="KW-0235">DNA replication</keyword>
<dbReference type="CDD" id="cd08674">
    <property type="entry name" value="Cdt1_m"/>
    <property type="match status" value="1"/>
</dbReference>
<dbReference type="CDD" id="cd08767">
    <property type="entry name" value="Cdt1_c"/>
    <property type="match status" value="1"/>
</dbReference>
<keyword evidence="5" id="KW-0539">Nucleus</keyword>
<sequence>MESRADVEQLALGKGKSEPGGETPQSREAGGGTGWGRGRGSSRKPGIGLRRCPLPSPPGRAHAAEAGHRRKGRDGAQWRETQLRLPFGTLCILLYPRLCSRRSIRGPPPALAMAQRRVTDFFSLRKGSRAGASALRGPLKLRGSPAKPEGPLGPGARARPRVVSPRTPALASGSSAPAPTGTPSGSGRKRSRQASDLDQEAEAPPVRRAARRRLVLSADPETPEVTVSSSCSSTSPSLGKEVKTVPFSPASKPSPDSPEVIGHSKPDLAELKSRLQKVRELTHRAAPLTSTPNASVSLRNRLQRARELGAQIQARTSAGEKESEEPGPQEVGDPTAAPCTSKVPAPAYERFHTLAQPAPPGLTLPYKYKVLAEMFRSMDTIVGMLFNRSEMVTFAKVKQGVQDMMRKRFEERNVGQIKTVYPASYRFRQERNIPTFNDSVKRSDYQLTIEPVLEREEGGEGAAQLSASCLLQRRHTFSRNLVNLVKEHHKVFLASLSPPLVVPEDQLTRWHPKFNVDEVPDIVPAELPKPPHTDKVTTAQEMLARARTMLTPKMEKALANLALKTADSSSPASPGLSSPPKSGSPGFSSTPKPGSPGLSSPLKLASPSSSPSALKGVSQALLERIRAKETQKLQAMMTRRPQQEERLLVLSRLPELARILRSVFVAEKKPALTMEMTCARMVSSYRSSMPPGEMEKHLQVLAELLPDWLSLHHIRTDTYLRLDKSVDLGHISERLVRITQEEEKL</sequence>
<dbReference type="GO" id="GO:0000076">
    <property type="term" value="P:DNA replication checkpoint signaling"/>
    <property type="evidence" value="ECO:0007669"/>
    <property type="project" value="TreeGrafter"/>
</dbReference>
<dbReference type="GO" id="GO:0003677">
    <property type="term" value="F:DNA binding"/>
    <property type="evidence" value="ECO:0007669"/>
    <property type="project" value="InterPro"/>
</dbReference>
<evidence type="ECO:0000256" key="10">
    <source>
        <dbReference type="SAM" id="MobiDB-lite"/>
    </source>
</evidence>
<dbReference type="GO" id="GO:0000278">
    <property type="term" value="P:mitotic cell cycle"/>
    <property type="evidence" value="ECO:0007669"/>
    <property type="project" value="TreeGrafter"/>
</dbReference>
<dbReference type="FunCoup" id="A0A6P5KJG3">
    <property type="interactions" value="1871"/>
</dbReference>
<evidence type="ECO:0000256" key="9">
    <source>
        <dbReference type="ARBA" id="ARBA00083223"/>
    </source>
</evidence>
<keyword evidence="4" id="KW-0832">Ubl conjugation</keyword>
<feature type="region of interest" description="Disordered" evidence="10">
    <location>
        <begin position="313"/>
        <end position="342"/>
    </location>
</feature>
<gene>
    <name evidence="13" type="primary">CDT1</name>
</gene>
<feature type="compositionally biased region" description="Low complexity" evidence="10">
    <location>
        <begin position="568"/>
        <end position="615"/>
    </location>
</feature>
<feature type="region of interest" description="Disordered" evidence="10">
    <location>
        <begin position="564"/>
        <end position="615"/>
    </location>
</feature>
<dbReference type="Proteomes" id="UP000515140">
    <property type="component" value="Unplaced"/>
</dbReference>
<dbReference type="FunFam" id="1.10.10.1420:FF:000001">
    <property type="entry name" value="Chromatin licensing and DNA replication factor 1"/>
    <property type="match status" value="1"/>
</dbReference>
<dbReference type="InterPro" id="IPR045173">
    <property type="entry name" value="Cdt1"/>
</dbReference>
<evidence type="ECO:0000256" key="4">
    <source>
        <dbReference type="ARBA" id="ARBA00022843"/>
    </source>
</evidence>
<evidence type="ECO:0000256" key="6">
    <source>
        <dbReference type="ARBA" id="ARBA00023306"/>
    </source>
</evidence>
<dbReference type="PANTHER" id="PTHR28637:SF1">
    <property type="entry name" value="DNA REPLICATION FACTOR CDT1"/>
    <property type="match status" value="1"/>
</dbReference>
<dbReference type="PANTHER" id="PTHR28637">
    <property type="entry name" value="DNA REPLICATION FACTOR CDT1"/>
    <property type="match status" value="1"/>
</dbReference>
<comment type="function">
    <text evidence="7">Required for both DNA replication and mitosis. DNA replication licensing factor, required for pre-replication complex assembly. Cooperates with CDC6 and the origin recognition complex (ORC) during G1 phase of the cell cycle to promote the loading of the mini-chromosome maintenance (MCM) complex onto DNA to generate pre-replication complexes (pre-RC). Required also for mitosis by promoting stable kinetochore-microtubule attachments. Potential oncogene.</text>
</comment>
<dbReference type="Gene3D" id="1.10.10.1420">
    <property type="entry name" value="DNA replication factor Cdt1, C-terminal WH domain"/>
    <property type="match status" value="1"/>
</dbReference>
<keyword evidence="6" id="KW-0131">Cell cycle</keyword>
<dbReference type="InterPro" id="IPR014939">
    <property type="entry name" value="CDT1_Gemini-bd-like"/>
</dbReference>
<evidence type="ECO:0000256" key="7">
    <source>
        <dbReference type="ARBA" id="ARBA00060007"/>
    </source>
</evidence>
<dbReference type="CTD" id="81620"/>
<protein>
    <recommendedName>
        <fullName evidence="8">DNA replication factor Cdt1</fullName>
    </recommendedName>
    <alternativeName>
        <fullName evidence="9">Double parked homolog</fullName>
    </alternativeName>
</protein>
<comment type="subcellular location">
    <subcellularLocation>
        <location evidence="1">Nucleus</location>
    </subcellularLocation>
</comment>
<dbReference type="InterPro" id="IPR032054">
    <property type="entry name" value="Cdt1_C"/>
</dbReference>
<dbReference type="GO" id="GO:0030174">
    <property type="term" value="P:regulation of DNA-templated DNA replication initiation"/>
    <property type="evidence" value="ECO:0007669"/>
    <property type="project" value="InterPro"/>
</dbReference>
<dbReference type="GO" id="GO:0005634">
    <property type="term" value="C:nucleus"/>
    <property type="evidence" value="ECO:0007669"/>
    <property type="project" value="UniProtKB-SubCell"/>
</dbReference>
<keyword evidence="12" id="KW-1185">Reference proteome</keyword>
<evidence type="ECO:0000313" key="12">
    <source>
        <dbReference type="Proteomes" id="UP000515140"/>
    </source>
</evidence>
<dbReference type="AlphaFoldDB" id="A0A6P5KJG3"/>
<organism evidence="12 13">
    <name type="scientific">Phascolarctos cinereus</name>
    <name type="common">Koala</name>
    <dbReference type="NCBI Taxonomy" id="38626"/>
    <lineage>
        <taxon>Eukaryota</taxon>
        <taxon>Metazoa</taxon>
        <taxon>Chordata</taxon>
        <taxon>Craniata</taxon>
        <taxon>Vertebrata</taxon>
        <taxon>Euteleostomi</taxon>
        <taxon>Mammalia</taxon>
        <taxon>Metatheria</taxon>
        <taxon>Diprotodontia</taxon>
        <taxon>Phascolarctidae</taxon>
        <taxon>Phascolarctos</taxon>
    </lineage>
</organism>
<evidence type="ECO:0000256" key="3">
    <source>
        <dbReference type="ARBA" id="ARBA00022705"/>
    </source>
</evidence>
<dbReference type="Pfam" id="PF08839">
    <property type="entry name" value="CDT1"/>
    <property type="match status" value="1"/>
</dbReference>
<dbReference type="GO" id="GO:0071163">
    <property type="term" value="P:DNA replication preinitiation complex assembly"/>
    <property type="evidence" value="ECO:0007669"/>
    <property type="project" value="InterPro"/>
</dbReference>
<feature type="region of interest" description="Disordered" evidence="10">
    <location>
        <begin position="133"/>
        <end position="264"/>
    </location>
</feature>
<dbReference type="KEGG" id="pcw:110210486"/>
<evidence type="ECO:0000256" key="1">
    <source>
        <dbReference type="ARBA" id="ARBA00004123"/>
    </source>
</evidence>
<dbReference type="GeneID" id="110210486"/>
<accession>A0A6P5KJG3</accession>
<feature type="domain" description="CDT1 Geminin-binding" evidence="11">
    <location>
        <begin position="364"/>
        <end position="529"/>
    </location>
</feature>
<comment type="similarity">
    <text evidence="2">Belongs to the Cdt1 family.</text>
</comment>
<dbReference type="InterPro" id="IPR038090">
    <property type="entry name" value="Cdt1_C_WH_dom_sf"/>
</dbReference>
<dbReference type="RefSeq" id="XP_020845129.1">
    <property type="nucleotide sequence ID" value="XM_020989470.1"/>
</dbReference>
<evidence type="ECO:0000256" key="8">
    <source>
        <dbReference type="ARBA" id="ARBA00071821"/>
    </source>
</evidence>
<feature type="region of interest" description="Disordered" evidence="10">
    <location>
        <begin position="1"/>
        <end position="77"/>
    </location>
</feature>
<feature type="compositionally biased region" description="Low complexity" evidence="10">
    <location>
        <begin position="167"/>
        <end position="186"/>
    </location>
</feature>
<evidence type="ECO:0000259" key="11">
    <source>
        <dbReference type="SMART" id="SM01075"/>
    </source>
</evidence>
<evidence type="ECO:0000313" key="13">
    <source>
        <dbReference type="RefSeq" id="XP_020845129.1"/>
    </source>
</evidence>
<feature type="compositionally biased region" description="Low complexity" evidence="10">
    <location>
        <begin position="223"/>
        <end position="237"/>
    </location>
</feature>
<dbReference type="GO" id="GO:0070182">
    <property type="term" value="F:DNA polymerase binding"/>
    <property type="evidence" value="ECO:0007669"/>
    <property type="project" value="TreeGrafter"/>
</dbReference>
<dbReference type="InParanoid" id="A0A6P5KJG3"/>
<name>A0A6P5KJG3_PHACI</name>
<dbReference type="SMART" id="SM01075">
    <property type="entry name" value="CDT1"/>
    <property type="match status" value="1"/>
</dbReference>
<evidence type="ECO:0000256" key="5">
    <source>
        <dbReference type="ARBA" id="ARBA00023242"/>
    </source>
</evidence>
<dbReference type="InterPro" id="IPR036390">
    <property type="entry name" value="WH_DNA-bd_sf"/>
</dbReference>
<feature type="compositionally biased region" description="Gly residues" evidence="10">
    <location>
        <begin position="29"/>
        <end position="39"/>
    </location>
</feature>
<dbReference type="SUPFAM" id="SSF46785">
    <property type="entry name" value="Winged helix' DNA-binding domain"/>
    <property type="match status" value="1"/>
</dbReference>
<proteinExistence type="inferred from homology"/>
<reference evidence="13" key="1">
    <citation type="submission" date="2025-08" db="UniProtKB">
        <authorList>
            <consortium name="RefSeq"/>
        </authorList>
    </citation>
    <scope>IDENTIFICATION</scope>
    <source>
        <tissue evidence="13">Spleen</tissue>
    </source>
</reference>
<evidence type="ECO:0000256" key="2">
    <source>
        <dbReference type="ARBA" id="ARBA00008356"/>
    </source>
</evidence>
<feature type="compositionally biased region" description="Basic and acidic residues" evidence="10">
    <location>
        <begin position="62"/>
        <end position="77"/>
    </location>
</feature>